<dbReference type="PANTHER" id="PTHR35147">
    <property type="entry name" value="CHEMORECEPTOR GLUTAMINE DEAMIDASE CHED-RELATED"/>
    <property type="match status" value="1"/>
</dbReference>
<keyword evidence="2 3" id="KW-0378">Hydrolase</keyword>
<comment type="catalytic activity">
    <reaction evidence="3">
        <text>L-glutaminyl-[protein] + H2O = L-glutamyl-[protein] + NH4(+)</text>
        <dbReference type="Rhea" id="RHEA:16441"/>
        <dbReference type="Rhea" id="RHEA-COMP:10207"/>
        <dbReference type="Rhea" id="RHEA-COMP:10208"/>
        <dbReference type="ChEBI" id="CHEBI:15377"/>
        <dbReference type="ChEBI" id="CHEBI:28938"/>
        <dbReference type="ChEBI" id="CHEBI:29973"/>
        <dbReference type="ChEBI" id="CHEBI:30011"/>
        <dbReference type="EC" id="3.5.1.44"/>
    </reaction>
</comment>
<name>D9SHH7_GALCS</name>
<dbReference type="HOGENOM" id="CLU_087854_0_0_4"/>
<dbReference type="AlphaFoldDB" id="D9SHH7"/>
<dbReference type="KEGG" id="gca:Galf_1968"/>
<dbReference type="GO" id="GO:0006935">
    <property type="term" value="P:chemotaxis"/>
    <property type="evidence" value="ECO:0007669"/>
    <property type="project" value="UniProtKB-UniRule"/>
</dbReference>
<dbReference type="EMBL" id="CP002159">
    <property type="protein sequence ID" value="ADL55974.1"/>
    <property type="molecule type" value="Genomic_DNA"/>
</dbReference>
<dbReference type="EC" id="3.5.1.44" evidence="3"/>
<sequence>MIHQTGKDFERIARNINPGGWAIEAERPISTLLGSCVAVCLFDPVLKMGGMNHFLLPTTSTGNTDIDVILNGDYSMEVLVNGLLSKGAKKPRLLAKAFGGGTIISSIRMAIGERNAAFANEWLQREGIKLIASDFSGPWSRKVVFVPQNGDAYCRRIPTTQASAIDVARAEQEYERMLTEKKKTTVKKIELF</sequence>
<dbReference type="Proteomes" id="UP000001235">
    <property type="component" value="Chromosome"/>
</dbReference>
<dbReference type="InterPro" id="IPR011324">
    <property type="entry name" value="Cytotoxic_necrot_fac-like_cat"/>
</dbReference>
<accession>D9SHH7</accession>
<dbReference type="Pfam" id="PF03975">
    <property type="entry name" value="CheD"/>
    <property type="match status" value="1"/>
</dbReference>
<organism evidence="4 5">
    <name type="scientific">Gallionella capsiferriformans (strain ES-2)</name>
    <name type="common">Gallionella ferruginea capsiferriformans (strain ES-2)</name>
    <dbReference type="NCBI Taxonomy" id="395494"/>
    <lineage>
        <taxon>Bacteria</taxon>
        <taxon>Pseudomonadati</taxon>
        <taxon>Pseudomonadota</taxon>
        <taxon>Betaproteobacteria</taxon>
        <taxon>Nitrosomonadales</taxon>
        <taxon>Gallionellaceae</taxon>
        <taxon>Gallionella</taxon>
    </lineage>
</organism>
<dbReference type="STRING" id="395494.Galf_1968"/>
<dbReference type="HAMAP" id="MF_01440">
    <property type="entry name" value="CheD"/>
    <property type="match status" value="1"/>
</dbReference>
<dbReference type="Gene3D" id="3.30.1330.200">
    <property type="match status" value="1"/>
</dbReference>
<evidence type="ECO:0000256" key="2">
    <source>
        <dbReference type="ARBA" id="ARBA00022801"/>
    </source>
</evidence>
<dbReference type="RefSeq" id="WP_013293906.1">
    <property type="nucleotide sequence ID" value="NC_014394.1"/>
</dbReference>
<dbReference type="InterPro" id="IPR005659">
    <property type="entry name" value="Chemorcpt_Glu_NH3ase_CheD"/>
</dbReference>
<gene>
    <name evidence="3" type="primary">cheD</name>
    <name evidence="4" type="ordered locus">Galf_1968</name>
</gene>
<dbReference type="eggNOG" id="COG1871">
    <property type="taxonomic scope" value="Bacteria"/>
</dbReference>
<evidence type="ECO:0000256" key="3">
    <source>
        <dbReference type="HAMAP-Rule" id="MF_01440"/>
    </source>
</evidence>
<keyword evidence="1 3" id="KW-0145">Chemotaxis</keyword>
<dbReference type="OrthoDB" id="9807202at2"/>
<keyword evidence="5" id="KW-1185">Reference proteome</keyword>
<evidence type="ECO:0000313" key="4">
    <source>
        <dbReference type="EMBL" id="ADL55974.1"/>
    </source>
</evidence>
<dbReference type="CDD" id="cd16352">
    <property type="entry name" value="CheD"/>
    <property type="match status" value="1"/>
</dbReference>
<dbReference type="GO" id="GO:0050568">
    <property type="term" value="F:protein-glutamine glutaminase activity"/>
    <property type="evidence" value="ECO:0007669"/>
    <property type="project" value="UniProtKB-UniRule"/>
</dbReference>
<comment type="function">
    <text evidence="3">Probably deamidates glutamine residues to glutamate on methyl-accepting chemotaxis receptors (MCPs), playing an important role in chemotaxis.</text>
</comment>
<evidence type="ECO:0000313" key="5">
    <source>
        <dbReference type="Proteomes" id="UP000001235"/>
    </source>
</evidence>
<reference evidence="4 5" key="1">
    <citation type="submission" date="2010-08" db="EMBL/GenBank/DDBJ databases">
        <title>Complete sequence of Gallionella capsiferriformans ES-2.</title>
        <authorList>
            <consortium name="US DOE Joint Genome Institute"/>
            <person name="Lucas S."/>
            <person name="Copeland A."/>
            <person name="Lapidus A."/>
            <person name="Cheng J.-F."/>
            <person name="Bruce D."/>
            <person name="Goodwin L."/>
            <person name="Pitluck S."/>
            <person name="Chertkov O."/>
            <person name="Davenport K.W."/>
            <person name="Detter J.C."/>
            <person name="Han C."/>
            <person name="Tapia R."/>
            <person name="Land M."/>
            <person name="Hauser L."/>
            <person name="Chang Y.-J."/>
            <person name="Jeffries C."/>
            <person name="Kyrpides N."/>
            <person name="Ivanova N."/>
            <person name="Mikhailova N."/>
            <person name="Shelobolina E.S."/>
            <person name="Picardal F."/>
            <person name="Roden E."/>
            <person name="Emerson D."/>
            <person name="Woyke T."/>
        </authorList>
    </citation>
    <scope>NUCLEOTIDE SEQUENCE [LARGE SCALE GENOMIC DNA]</scope>
    <source>
        <strain evidence="4 5">ES-2</strain>
    </source>
</reference>
<comment type="similarity">
    <text evidence="3">Belongs to the CheD family.</text>
</comment>
<evidence type="ECO:0000256" key="1">
    <source>
        <dbReference type="ARBA" id="ARBA00022500"/>
    </source>
</evidence>
<protein>
    <recommendedName>
        <fullName evidence="3">Probable chemoreceptor glutamine deamidase CheD</fullName>
        <ecNumber evidence="3">3.5.1.44</ecNumber>
    </recommendedName>
</protein>
<dbReference type="SUPFAM" id="SSF64438">
    <property type="entry name" value="CNF1/YfiH-like putative cysteine hydrolases"/>
    <property type="match status" value="1"/>
</dbReference>
<dbReference type="PANTHER" id="PTHR35147:SF2">
    <property type="entry name" value="CHEMORECEPTOR GLUTAMINE DEAMIDASE CHED-RELATED"/>
    <property type="match status" value="1"/>
</dbReference>
<dbReference type="InterPro" id="IPR038592">
    <property type="entry name" value="CheD-like_sf"/>
</dbReference>
<proteinExistence type="inferred from homology"/>